<dbReference type="EMBL" id="QKYT01000240">
    <property type="protein sequence ID" value="RIA88925.1"/>
    <property type="molecule type" value="Genomic_DNA"/>
</dbReference>
<protein>
    <recommendedName>
        <fullName evidence="3">HMG box domain-containing protein</fullName>
    </recommendedName>
</protein>
<reference evidence="1 2" key="1">
    <citation type="submission" date="2018-06" db="EMBL/GenBank/DDBJ databases">
        <title>Comparative genomics reveals the genomic features of Rhizophagus irregularis, R. cerebriforme, R. diaphanum and Gigaspora rosea, and their symbiotic lifestyle signature.</title>
        <authorList>
            <person name="Morin E."/>
            <person name="San Clemente H."/>
            <person name="Chen E.C.H."/>
            <person name="De La Providencia I."/>
            <person name="Hainaut M."/>
            <person name="Kuo A."/>
            <person name="Kohler A."/>
            <person name="Murat C."/>
            <person name="Tang N."/>
            <person name="Roy S."/>
            <person name="Loubradou J."/>
            <person name="Henrissat B."/>
            <person name="Grigoriev I.V."/>
            <person name="Corradi N."/>
            <person name="Roux C."/>
            <person name="Martin F.M."/>
        </authorList>
    </citation>
    <scope>NUCLEOTIDE SEQUENCE [LARGE SCALE GENOMIC DNA]</scope>
    <source>
        <strain evidence="1 2">DAOM 227022</strain>
    </source>
</reference>
<dbReference type="OrthoDB" id="2304335at2759"/>
<comment type="caution">
    <text evidence="1">The sequence shown here is derived from an EMBL/GenBank/DDBJ whole genome shotgun (WGS) entry which is preliminary data.</text>
</comment>
<accession>A0A397SY62</accession>
<keyword evidence="2" id="KW-1185">Reference proteome</keyword>
<dbReference type="SUPFAM" id="SSF47095">
    <property type="entry name" value="HMG-box"/>
    <property type="match status" value="1"/>
</dbReference>
<dbReference type="Gene3D" id="1.10.30.10">
    <property type="entry name" value="High mobility group box domain"/>
    <property type="match status" value="1"/>
</dbReference>
<dbReference type="Proteomes" id="UP000265703">
    <property type="component" value="Unassembled WGS sequence"/>
</dbReference>
<dbReference type="InterPro" id="IPR036910">
    <property type="entry name" value="HMG_box_dom_sf"/>
</dbReference>
<evidence type="ECO:0000313" key="1">
    <source>
        <dbReference type="EMBL" id="RIA88925.1"/>
    </source>
</evidence>
<evidence type="ECO:0000313" key="2">
    <source>
        <dbReference type="Proteomes" id="UP000265703"/>
    </source>
</evidence>
<name>A0A397SY62_9GLOM</name>
<gene>
    <name evidence="1" type="ORF">C1645_773731</name>
</gene>
<proteinExistence type="predicted"/>
<dbReference type="AlphaFoldDB" id="A0A397SY62"/>
<sequence>MTQKNNAKSTSSAVEKTTNNTIQNIKVPFPIKLNFDEYYRGSRMPNSYLIFKRELVREINKINLRLNMTKFYTIAAEKWKNSPIKDKEYYKNCSRDIYDFNDYINKPLTYQIVKF</sequence>
<evidence type="ECO:0008006" key="3">
    <source>
        <dbReference type="Google" id="ProtNLM"/>
    </source>
</evidence>
<organism evidence="1 2">
    <name type="scientific">Glomus cerebriforme</name>
    <dbReference type="NCBI Taxonomy" id="658196"/>
    <lineage>
        <taxon>Eukaryota</taxon>
        <taxon>Fungi</taxon>
        <taxon>Fungi incertae sedis</taxon>
        <taxon>Mucoromycota</taxon>
        <taxon>Glomeromycotina</taxon>
        <taxon>Glomeromycetes</taxon>
        <taxon>Glomerales</taxon>
        <taxon>Glomeraceae</taxon>
        <taxon>Glomus</taxon>
    </lineage>
</organism>